<feature type="domain" description="Anaphase-promoting complex subunit 4 long" evidence="7">
    <location>
        <begin position="328"/>
        <end position="524"/>
    </location>
</feature>
<gene>
    <name evidence="8" type="ORF">CERZMDRAFT_93473</name>
</gene>
<keyword evidence="5" id="KW-0131">Cell cycle</keyword>
<organism evidence="8 9">
    <name type="scientific">Cercospora zeae-maydis SCOH1-5</name>
    <dbReference type="NCBI Taxonomy" id="717836"/>
    <lineage>
        <taxon>Eukaryota</taxon>
        <taxon>Fungi</taxon>
        <taxon>Dikarya</taxon>
        <taxon>Ascomycota</taxon>
        <taxon>Pezizomycotina</taxon>
        <taxon>Dothideomycetes</taxon>
        <taxon>Dothideomycetidae</taxon>
        <taxon>Mycosphaerellales</taxon>
        <taxon>Mycosphaerellaceae</taxon>
        <taxon>Cercospora</taxon>
    </lineage>
</organism>
<reference evidence="8" key="1">
    <citation type="journal article" date="2020" name="Stud. Mycol.">
        <title>101 Dothideomycetes genomes: a test case for predicting lifestyles and emergence of pathogens.</title>
        <authorList>
            <person name="Haridas S."/>
            <person name="Albert R."/>
            <person name="Binder M."/>
            <person name="Bloem J."/>
            <person name="Labutti K."/>
            <person name="Salamov A."/>
            <person name="Andreopoulos B."/>
            <person name="Baker S."/>
            <person name="Barry K."/>
            <person name="Bills G."/>
            <person name="Bluhm B."/>
            <person name="Cannon C."/>
            <person name="Castanera R."/>
            <person name="Culley D."/>
            <person name="Daum C."/>
            <person name="Ezra D."/>
            <person name="Gonzalez J."/>
            <person name="Henrissat B."/>
            <person name="Kuo A."/>
            <person name="Liang C."/>
            <person name="Lipzen A."/>
            <person name="Lutzoni F."/>
            <person name="Magnuson J."/>
            <person name="Mondo S."/>
            <person name="Nolan M."/>
            <person name="Ohm R."/>
            <person name="Pangilinan J."/>
            <person name="Park H.-J."/>
            <person name="Ramirez L."/>
            <person name="Alfaro M."/>
            <person name="Sun H."/>
            <person name="Tritt A."/>
            <person name="Yoshinaga Y."/>
            <person name="Zwiers L.-H."/>
            <person name="Turgeon B."/>
            <person name="Goodwin S."/>
            <person name="Spatafora J."/>
            <person name="Crous P."/>
            <person name="Grigoriev I."/>
        </authorList>
    </citation>
    <scope>NUCLEOTIDE SEQUENCE</scope>
    <source>
        <strain evidence="8">SCOH1-5</strain>
    </source>
</reference>
<accession>A0A6A6FRQ2</accession>
<dbReference type="GO" id="GO:0070979">
    <property type="term" value="P:protein K11-linked ubiquitination"/>
    <property type="evidence" value="ECO:0007669"/>
    <property type="project" value="TreeGrafter"/>
</dbReference>
<dbReference type="Proteomes" id="UP000799539">
    <property type="component" value="Unassembled WGS sequence"/>
</dbReference>
<dbReference type="Pfam" id="PF12894">
    <property type="entry name" value="ANAPC4_WD40"/>
    <property type="match status" value="1"/>
</dbReference>
<keyword evidence="2" id="KW-0132">Cell division</keyword>
<dbReference type="InterPro" id="IPR024789">
    <property type="entry name" value="APC4"/>
</dbReference>
<dbReference type="OrthoDB" id="10266042at2759"/>
<sequence>MTTSSQIPSLNTLSSKRLPQSVKFPFTAYSHKHDLLAIVVGPSSGETAWEVQAFRILSGQVAFSIKRSDAAFSERDIEVTAISWKPDGTSLGVGWSDGKYGIYDGGTGRQMRLAELPRDDAREEYALDLKLPLSFSDSEDEPGSGGRYAAVMGFMEHQVPENKKRKVQRSTSSLLSTDDWYDSIDLEEADHGNVWSGAEKSSGAHVVTDLPRAIAAVDIATVLPRLSAIPSHGLVQPKSGAGASKFGTQAATDTQFDAQNSSTPGAVQSLVVCPYNGTVQVLIDETVSIGDVASTAKPVAHAAHPEVSTHSLLCEGKEDGDPMQMTFLDLPLSTLNGSTLHTIATNTKRTQTLLDYVVQTARCIQFDYTTNVAVPLRFVRVLEMDLQDKHPNDGDALANLYHLAMTGSFHPQVLEWVVDIIKDTNIRRWETHINTMYGNIQSHLFVNLLPALDRFSVAVTALRGQARFHENATSFDCSPKYFDTLLENIDCIRLVAQKMQLIIQSEHRQFRAFSKWLKMQVDIAVAEPFSQNAMETEEREVPNIDFALVLTYIKNNMMQSDLAVFVENRPAAQEGATCDRDGFATAAHIRDMTYERTKEAISQLNKEQRLKIKDVADPQSLINLPALVCGLIGRTNIAVKHVTEWQNQLVFPPTDPPAIALDSWPTQMKIFGMTTTPSGREDYVTSVLGIDTSASTEMQLLSITASTKHAPSSVGRGSNVSRRQRQWTQQNRQLFMPSGLEGEFLDAAFVPGSTSIIIALVRAEQMEELLLVAYGVEDLADKAPRVIHQFSPENAFRPERLLVGGRPGKQLCIVFGNKGREWRALDLQSVGAVRKREEEMEVS</sequence>
<dbReference type="InterPro" id="IPR024977">
    <property type="entry name" value="Apc4-like_WD40_dom"/>
</dbReference>
<dbReference type="PANTHER" id="PTHR13260">
    <property type="entry name" value="ANAPHASE PROMOTING COMPLEX SUBUNIT 4 APC4"/>
    <property type="match status" value="1"/>
</dbReference>
<dbReference type="GO" id="GO:0051301">
    <property type="term" value="P:cell division"/>
    <property type="evidence" value="ECO:0007669"/>
    <property type="project" value="UniProtKB-KW"/>
</dbReference>
<evidence type="ECO:0000313" key="8">
    <source>
        <dbReference type="EMBL" id="KAF2216175.1"/>
    </source>
</evidence>
<dbReference type="EMBL" id="ML992664">
    <property type="protein sequence ID" value="KAF2216175.1"/>
    <property type="molecule type" value="Genomic_DNA"/>
</dbReference>
<evidence type="ECO:0000256" key="2">
    <source>
        <dbReference type="ARBA" id="ARBA00022618"/>
    </source>
</evidence>
<feature type="domain" description="Anaphase-promoting complex subunit 4-like WD40" evidence="6">
    <location>
        <begin position="28"/>
        <end position="111"/>
    </location>
</feature>
<dbReference type="GO" id="GO:0034399">
    <property type="term" value="C:nuclear periphery"/>
    <property type="evidence" value="ECO:0007669"/>
    <property type="project" value="TreeGrafter"/>
</dbReference>
<keyword evidence="9" id="KW-1185">Reference proteome</keyword>
<name>A0A6A6FRQ2_9PEZI</name>
<dbReference type="AlphaFoldDB" id="A0A6A6FRQ2"/>
<protein>
    <recommendedName>
        <fullName evidence="1">Anaphase-promoting complex subunit 4</fullName>
    </recommendedName>
</protein>
<dbReference type="SUPFAM" id="SSF50960">
    <property type="entry name" value="TolB, C-terminal domain"/>
    <property type="match status" value="1"/>
</dbReference>
<evidence type="ECO:0000259" key="7">
    <source>
        <dbReference type="Pfam" id="PF12896"/>
    </source>
</evidence>
<evidence type="ECO:0000256" key="3">
    <source>
        <dbReference type="ARBA" id="ARBA00022776"/>
    </source>
</evidence>
<dbReference type="GO" id="GO:0031145">
    <property type="term" value="P:anaphase-promoting complex-dependent catabolic process"/>
    <property type="evidence" value="ECO:0007669"/>
    <property type="project" value="InterPro"/>
</dbReference>
<keyword evidence="3" id="KW-0498">Mitosis</keyword>
<evidence type="ECO:0000256" key="5">
    <source>
        <dbReference type="ARBA" id="ARBA00023306"/>
    </source>
</evidence>
<keyword evidence="4" id="KW-0833">Ubl conjugation pathway</keyword>
<dbReference type="GO" id="GO:0005680">
    <property type="term" value="C:anaphase-promoting complex"/>
    <property type="evidence" value="ECO:0007669"/>
    <property type="project" value="InterPro"/>
</dbReference>
<dbReference type="InterPro" id="IPR024790">
    <property type="entry name" value="APC4_long_dom"/>
</dbReference>
<evidence type="ECO:0000313" key="9">
    <source>
        <dbReference type="Proteomes" id="UP000799539"/>
    </source>
</evidence>
<dbReference type="Pfam" id="PF12896">
    <property type="entry name" value="ANAPC4"/>
    <property type="match status" value="1"/>
</dbReference>
<evidence type="ECO:0000256" key="4">
    <source>
        <dbReference type="ARBA" id="ARBA00022786"/>
    </source>
</evidence>
<proteinExistence type="predicted"/>
<evidence type="ECO:0000259" key="6">
    <source>
        <dbReference type="Pfam" id="PF12894"/>
    </source>
</evidence>
<dbReference type="PANTHER" id="PTHR13260:SF0">
    <property type="entry name" value="ANAPHASE-PROMOTING COMPLEX SUBUNIT 4"/>
    <property type="match status" value="1"/>
</dbReference>
<evidence type="ECO:0000256" key="1">
    <source>
        <dbReference type="ARBA" id="ARBA00016067"/>
    </source>
</evidence>